<organism evidence="1 2">
    <name type="scientific">Mycobacterium scrofulaceum</name>
    <dbReference type="NCBI Taxonomy" id="1783"/>
    <lineage>
        <taxon>Bacteria</taxon>
        <taxon>Bacillati</taxon>
        <taxon>Actinomycetota</taxon>
        <taxon>Actinomycetes</taxon>
        <taxon>Mycobacteriales</taxon>
        <taxon>Mycobacteriaceae</taxon>
        <taxon>Mycobacterium</taxon>
    </lineage>
</organism>
<sequence length="109" mass="12081">MLLADVTKRLIAAALLAGGAGLSGWGVGIAHADTMEPHRWCPGDPKQMPYVVNQYIDWDWNVCHTWYPTQYGMGNVTMQGRPTSIWDGDNPPIEAITIRHCPPISFMCP</sequence>
<name>A0A1A2UKW9_MYCSC</name>
<dbReference type="Proteomes" id="UP000092207">
    <property type="component" value="Unassembled WGS sequence"/>
</dbReference>
<dbReference type="EMBL" id="LZJY01000376">
    <property type="protein sequence ID" value="OBH88912.1"/>
    <property type="molecule type" value="Genomic_DNA"/>
</dbReference>
<reference evidence="1 2" key="1">
    <citation type="submission" date="2016-06" db="EMBL/GenBank/DDBJ databases">
        <authorList>
            <person name="Kjaerup R.B."/>
            <person name="Dalgaard T.S."/>
            <person name="Juul-Madsen H.R."/>
        </authorList>
    </citation>
    <scope>NUCLEOTIDE SEQUENCE [LARGE SCALE GENOMIC DNA]</scope>
    <source>
        <strain evidence="1 2">E2838</strain>
    </source>
</reference>
<dbReference type="RefSeq" id="WP_067310001.1">
    <property type="nucleotide sequence ID" value="NZ_LZJY01000376.1"/>
</dbReference>
<evidence type="ECO:0000313" key="2">
    <source>
        <dbReference type="Proteomes" id="UP000092207"/>
    </source>
</evidence>
<evidence type="ECO:0000313" key="1">
    <source>
        <dbReference type="EMBL" id="OBH88912.1"/>
    </source>
</evidence>
<comment type="caution">
    <text evidence="1">The sequence shown here is derived from an EMBL/GenBank/DDBJ whole genome shotgun (WGS) entry which is preliminary data.</text>
</comment>
<dbReference type="AlphaFoldDB" id="A0A1A2UKW9"/>
<protein>
    <submittedName>
        <fullName evidence="1">Uncharacterized protein</fullName>
    </submittedName>
</protein>
<gene>
    <name evidence="1" type="ORF">A5679_25390</name>
</gene>
<accession>A0A1A2UKW9</accession>
<proteinExistence type="predicted"/>